<evidence type="ECO:0000313" key="1">
    <source>
        <dbReference type="EMBL" id="CCI48875.1"/>
    </source>
</evidence>
<comment type="caution">
    <text evidence="1">The sequence shown here is derived from an EMBL/GenBank/DDBJ whole genome shotgun (WGS) entry which is preliminary data.</text>
</comment>
<reference evidence="1 2" key="1">
    <citation type="submission" date="2012-05" db="EMBL/GenBank/DDBJ databases">
        <title>Recombination and specialization in a pathogen metapopulation.</title>
        <authorList>
            <person name="Gardiner A."/>
            <person name="Kemen E."/>
            <person name="Schultz-Larsen T."/>
            <person name="MacLean D."/>
            <person name="Van Oosterhout C."/>
            <person name="Jones J.D.G."/>
        </authorList>
    </citation>
    <scope>NUCLEOTIDE SEQUENCE [LARGE SCALE GENOMIC DNA]</scope>
    <source>
        <strain evidence="1 2">Ac Nc2</strain>
    </source>
</reference>
<dbReference type="EMBL" id="CAIX01000253">
    <property type="protein sequence ID" value="CCI48875.1"/>
    <property type="molecule type" value="Genomic_DNA"/>
</dbReference>
<organism evidence="1 2">
    <name type="scientific">Albugo candida</name>
    <dbReference type="NCBI Taxonomy" id="65357"/>
    <lineage>
        <taxon>Eukaryota</taxon>
        <taxon>Sar</taxon>
        <taxon>Stramenopiles</taxon>
        <taxon>Oomycota</taxon>
        <taxon>Peronosporomycetes</taxon>
        <taxon>Albuginales</taxon>
        <taxon>Albuginaceae</taxon>
        <taxon>Albugo</taxon>
    </lineage>
</organism>
<dbReference type="AlphaFoldDB" id="A0A024GQ64"/>
<gene>
    <name evidence="1" type="ORF">BN9_100840</name>
</gene>
<sequence>MWYPPIDDLSMRIKRTCDNVSSNYKAEIIAFGVRIEDGSHQWLDDILQWLPPNVVPISGIILTCYNRQYFIYQPSDNIDIIYHPILLILFCHHKMVEKRQTTTTNSQMVENNPNQLLTEFWMT</sequence>
<proteinExistence type="predicted"/>
<dbReference type="InParanoid" id="A0A024GQ64"/>
<evidence type="ECO:0000313" key="2">
    <source>
        <dbReference type="Proteomes" id="UP000053237"/>
    </source>
</evidence>
<keyword evidence="2" id="KW-1185">Reference proteome</keyword>
<dbReference type="Proteomes" id="UP000053237">
    <property type="component" value="Unassembled WGS sequence"/>
</dbReference>
<protein>
    <submittedName>
        <fullName evidence="1">Uncharacterized protein</fullName>
    </submittedName>
</protein>
<name>A0A024GQ64_9STRA</name>
<accession>A0A024GQ64</accession>